<dbReference type="OrthoDB" id="9784375at2"/>
<dbReference type="InterPro" id="IPR029479">
    <property type="entry name" value="Nitroreductase"/>
</dbReference>
<keyword evidence="4" id="KW-0560">Oxidoreductase</keyword>
<dbReference type="Pfam" id="PF00881">
    <property type="entry name" value="Nitroreductase"/>
    <property type="match status" value="1"/>
</dbReference>
<dbReference type="CDD" id="cd02148">
    <property type="entry name" value="RutE-like"/>
    <property type="match status" value="1"/>
</dbReference>
<dbReference type="AlphaFoldDB" id="A0A3A1P483"/>
<keyword evidence="1" id="KW-0285">Flavoprotein</keyword>
<comment type="caution">
    <text evidence="6">The sequence shown here is derived from an EMBL/GenBank/DDBJ whole genome shotgun (WGS) entry which is preliminary data.</text>
</comment>
<sequence>MHEPLSDAALDQLFREARTCQWFDGRDVTDSQLAAIWDLMKMGPTSMNQLPARIVWCKSDEAKARLASHAAEGNVEKIRQAPVCAIIAMDEEFHEHLPRFAPHMDDARAVFAGEEKRAMRKTSAFRNGTLQGGYFIMAARAQGLDCGPMSGFNNAAVDADFFAEEPGWKSNFICSVGYGDPEKVFPRAPRPAFEDFNRLL</sequence>
<evidence type="ECO:0000256" key="4">
    <source>
        <dbReference type="ARBA" id="ARBA00023002"/>
    </source>
</evidence>
<dbReference type="Proteomes" id="UP000265366">
    <property type="component" value="Unassembled WGS sequence"/>
</dbReference>
<evidence type="ECO:0000259" key="5">
    <source>
        <dbReference type="Pfam" id="PF00881"/>
    </source>
</evidence>
<reference evidence="6 7" key="1">
    <citation type="submission" date="2018-08" db="EMBL/GenBank/DDBJ databases">
        <title>Erythrobacter zhengii sp.nov., a bacterium isolated from deep-sea sediment.</title>
        <authorList>
            <person name="Fang C."/>
            <person name="Wu Y.-H."/>
            <person name="Sun C."/>
            <person name="Wang H."/>
            <person name="Cheng H."/>
            <person name="Meng F.-X."/>
            <person name="Wang C.-S."/>
            <person name="Xu X.-W."/>
        </authorList>
    </citation>
    <scope>NUCLEOTIDE SEQUENCE [LARGE SCALE GENOMIC DNA]</scope>
    <source>
        <strain evidence="6 7">CCTCC AB 2015396</strain>
    </source>
</reference>
<dbReference type="RefSeq" id="WP_119592844.1">
    <property type="nucleotide sequence ID" value="NZ_QXFM01000093.1"/>
</dbReference>
<evidence type="ECO:0000256" key="2">
    <source>
        <dbReference type="ARBA" id="ARBA00022643"/>
    </source>
</evidence>
<dbReference type="PANTHER" id="PTHR43543:SF1">
    <property type="entry name" value="MALONIC SEMIALDEHYDE REDUCTASE RUTE-RELATED"/>
    <property type="match status" value="1"/>
</dbReference>
<keyword evidence="3" id="KW-0521">NADP</keyword>
<evidence type="ECO:0000313" key="6">
    <source>
        <dbReference type="EMBL" id="RIV86096.1"/>
    </source>
</evidence>
<keyword evidence="2" id="KW-0288">FMN</keyword>
<dbReference type="PANTHER" id="PTHR43543">
    <property type="entry name" value="MALONIC SEMIALDEHYDE REDUCTASE RUTE-RELATED"/>
    <property type="match status" value="1"/>
</dbReference>
<gene>
    <name evidence="6" type="ORF">D2V17_10065</name>
</gene>
<organism evidence="6 7">
    <name type="scientific">Aurantiacibacter xanthus</name>
    <dbReference type="NCBI Taxonomy" id="1784712"/>
    <lineage>
        <taxon>Bacteria</taxon>
        <taxon>Pseudomonadati</taxon>
        <taxon>Pseudomonadota</taxon>
        <taxon>Alphaproteobacteria</taxon>
        <taxon>Sphingomonadales</taxon>
        <taxon>Erythrobacteraceae</taxon>
        <taxon>Aurantiacibacter</taxon>
    </lineage>
</organism>
<dbReference type="EMBL" id="QXFM01000093">
    <property type="protein sequence ID" value="RIV86096.1"/>
    <property type="molecule type" value="Genomic_DNA"/>
</dbReference>
<accession>A0A3A1P483</accession>
<evidence type="ECO:0000256" key="1">
    <source>
        <dbReference type="ARBA" id="ARBA00022630"/>
    </source>
</evidence>
<protein>
    <submittedName>
        <fullName evidence="6">Malonic semialdehyde reductase</fullName>
    </submittedName>
</protein>
<dbReference type="GO" id="GO:0016491">
    <property type="term" value="F:oxidoreductase activity"/>
    <property type="evidence" value="ECO:0007669"/>
    <property type="project" value="UniProtKB-KW"/>
</dbReference>
<dbReference type="Gene3D" id="3.40.109.10">
    <property type="entry name" value="NADH Oxidase"/>
    <property type="match status" value="1"/>
</dbReference>
<keyword evidence="7" id="KW-1185">Reference proteome</keyword>
<proteinExistence type="predicted"/>
<dbReference type="SUPFAM" id="SSF55469">
    <property type="entry name" value="FMN-dependent nitroreductase-like"/>
    <property type="match status" value="1"/>
</dbReference>
<dbReference type="InterPro" id="IPR050461">
    <property type="entry name" value="Nitroreductase_HadB/RutE"/>
</dbReference>
<evidence type="ECO:0000256" key="3">
    <source>
        <dbReference type="ARBA" id="ARBA00022857"/>
    </source>
</evidence>
<dbReference type="InterPro" id="IPR000415">
    <property type="entry name" value="Nitroreductase-like"/>
</dbReference>
<dbReference type="InterPro" id="IPR023936">
    <property type="entry name" value="RutE-like"/>
</dbReference>
<feature type="domain" description="Nitroreductase" evidence="5">
    <location>
        <begin position="16"/>
        <end position="178"/>
    </location>
</feature>
<dbReference type="NCBIfam" id="NF003768">
    <property type="entry name" value="PRK05365.1"/>
    <property type="match status" value="1"/>
</dbReference>
<evidence type="ECO:0000313" key="7">
    <source>
        <dbReference type="Proteomes" id="UP000265366"/>
    </source>
</evidence>
<name>A0A3A1P483_9SPHN</name>